<dbReference type="GO" id="GO:0006886">
    <property type="term" value="P:intracellular protein transport"/>
    <property type="evidence" value="ECO:0007669"/>
    <property type="project" value="InterPro"/>
</dbReference>
<dbReference type="CDD" id="cd00198">
    <property type="entry name" value="vWFA"/>
    <property type="match status" value="1"/>
</dbReference>
<feature type="compositionally biased region" description="Pro residues" evidence="1">
    <location>
        <begin position="194"/>
        <end position="213"/>
    </location>
</feature>
<dbReference type="Ensembl" id="ENSGACT00000039169.1">
    <property type="protein sequence ID" value="ENSGACP00000040241.1"/>
    <property type="gene ID" value="ENSGACG00000036002.1"/>
</dbReference>
<dbReference type="SUPFAM" id="SSF53300">
    <property type="entry name" value="vWA-like"/>
    <property type="match status" value="1"/>
</dbReference>
<evidence type="ECO:0008006" key="4">
    <source>
        <dbReference type="Google" id="ProtNLM"/>
    </source>
</evidence>
<feature type="region of interest" description="Disordered" evidence="1">
    <location>
        <begin position="749"/>
        <end position="774"/>
    </location>
</feature>
<dbReference type="InterPro" id="IPR036174">
    <property type="entry name" value="Znf_Sec23_Sec24_sf"/>
</dbReference>
<dbReference type="GO" id="GO:0070971">
    <property type="term" value="C:endoplasmic reticulum exit site"/>
    <property type="evidence" value="ECO:0007669"/>
    <property type="project" value="TreeGrafter"/>
</dbReference>
<dbReference type="Gene3D" id="3.40.50.410">
    <property type="entry name" value="von Willebrand factor, type A domain"/>
    <property type="match status" value="1"/>
</dbReference>
<feature type="compositionally biased region" description="Pro residues" evidence="1">
    <location>
        <begin position="79"/>
        <end position="184"/>
    </location>
</feature>
<protein>
    <recommendedName>
        <fullName evidence="4">VWFA domain-containing protein</fullName>
    </recommendedName>
</protein>
<dbReference type="AlphaFoldDB" id="A0AAQ4PQX5"/>
<dbReference type="KEGG" id="gat:120823093"/>
<reference evidence="2 3" key="1">
    <citation type="journal article" date="2021" name="G3 (Bethesda)">
        <title>Improved contiguity of the threespine stickleback genome using long-read sequencing.</title>
        <authorList>
            <person name="Nath S."/>
            <person name="Shaw D.E."/>
            <person name="White M.A."/>
        </authorList>
    </citation>
    <scope>NUCLEOTIDE SEQUENCE [LARGE SCALE GENOMIC DNA]</scope>
    <source>
        <strain evidence="2 3">Lake Benthic</strain>
    </source>
</reference>
<dbReference type="GeneID" id="120823093"/>
<feature type="compositionally biased region" description="Pro residues" evidence="1">
    <location>
        <begin position="243"/>
        <end position="256"/>
    </location>
</feature>
<accession>A0AAQ4PQX5</accession>
<evidence type="ECO:0000256" key="1">
    <source>
        <dbReference type="SAM" id="MobiDB-lite"/>
    </source>
</evidence>
<dbReference type="GO" id="GO:0090110">
    <property type="term" value="P:COPII-coated vesicle cargo loading"/>
    <property type="evidence" value="ECO:0007669"/>
    <property type="project" value="TreeGrafter"/>
</dbReference>
<evidence type="ECO:0000313" key="3">
    <source>
        <dbReference type="Proteomes" id="UP000007635"/>
    </source>
</evidence>
<dbReference type="Gene3D" id="2.30.30.380">
    <property type="entry name" value="Zn-finger domain of Sec23/24"/>
    <property type="match status" value="1"/>
</dbReference>
<dbReference type="SUPFAM" id="SSF81995">
    <property type="entry name" value="beta-sandwich domain of Sec23/24"/>
    <property type="match status" value="1"/>
</dbReference>
<dbReference type="InterPro" id="IPR036465">
    <property type="entry name" value="vWFA_dom_sf"/>
</dbReference>
<feature type="region of interest" description="Disordered" evidence="1">
    <location>
        <begin position="55"/>
        <end position="260"/>
    </location>
</feature>
<dbReference type="GO" id="GO:0000149">
    <property type="term" value="F:SNARE binding"/>
    <property type="evidence" value="ECO:0007669"/>
    <property type="project" value="TreeGrafter"/>
</dbReference>
<dbReference type="PANTHER" id="PTHR13803">
    <property type="entry name" value="SEC24-RELATED PROTEIN"/>
    <property type="match status" value="1"/>
</dbReference>
<dbReference type="Proteomes" id="UP000007635">
    <property type="component" value="Chromosome VII"/>
</dbReference>
<reference evidence="2" key="3">
    <citation type="submission" date="2025-09" db="UniProtKB">
        <authorList>
            <consortium name="Ensembl"/>
        </authorList>
    </citation>
    <scope>IDENTIFICATION</scope>
</reference>
<dbReference type="GO" id="GO:0008270">
    <property type="term" value="F:zinc ion binding"/>
    <property type="evidence" value="ECO:0007669"/>
    <property type="project" value="InterPro"/>
</dbReference>
<dbReference type="SUPFAM" id="SSF82919">
    <property type="entry name" value="Zn-finger domain of Sec23/24"/>
    <property type="match status" value="1"/>
</dbReference>
<name>A0AAQ4PQX5_GASAC</name>
<dbReference type="PANTHER" id="PTHR13803:SF43">
    <property type="entry name" value="CIRCULARLY PERMUTATED RAS PROTEIN 1-LIKE"/>
    <property type="match status" value="1"/>
</dbReference>
<keyword evidence="3" id="KW-1185">Reference proteome</keyword>
<dbReference type="RefSeq" id="XP_040039111.1">
    <property type="nucleotide sequence ID" value="XM_040183177.1"/>
</dbReference>
<proteinExistence type="predicted"/>
<organism evidence="2 3">
    <name type="scientific">Gasterosteus aculeatus aculeatus</name>
    <name type="common">three-spined stickleback</name>
    <dbReference type="NCBI Taxonomy" id="481459"/>
    <lineage>
        <taxon>Eukaryota</taxon>
        <taxon>Metazoa</taxon>
        <taxon>Chordata</taxon>
        <taxon>Craniata</taxon>
        <taxon>Vertebrata</taxon>
        <taxon>Euteleostomi</taxon>
        <taxon>Actinopterygii</taxon>
        <taxon>Neopterygii</taxon>
        <taxon>Teleostei</taxon>
        <taxon>Neoteleostei</taxon>
        <taxon>Acanthomorphata</taxon>
        <taxon>Eupercaria</taxon>
        <taxon>Perciformes</taxon>
        <taxon>Cottioidei</taxon>
        <taxon>Gasterosteales</taxon>
        <taxon>Gasterosteidae</taxon>
        <taxon>Gasterosteus</taxon>
    </lineage>
</organism>
<evidence type="ECO:0000313" key="2">
    <source>
        <dbReference type="Ensembl" id="ENSGACP00000040241.1"/>
    </source>
</evidence>
<feature type="compositionally biased region" description="Low complexity" evidence="1">
    <location>
        <begin position="214"/>
        <end position="242"/>
    </location>
</feature>
<dbReference type="GeneTree" id="ENSGT00940000177217"/>
<dbReference type="GO" id="GO:0030127">
    <property type="term" value="C:COPII vesicle coat"/>
    <property type="evidence" value="ECO:0007669"/>
    <property type="project" value="InterPro"/>
</dbReference>
<sequence>MVTARAVPLADASGVSILFVPQMEFACSHVVCDWRPDGAESTGVPLVEQQYDNSVTVKPQEGPAPPPLPPRRLRKPRPLSLPLPPLPPTLPPAPSSRPPVPSSRPPSAPPVAPPVPSSLPPVPSSRPPVPSSRPPSAPPVAPPVPSSLPPVPSSRPPVPSSRPPSAPPVAPPVPSSLPPVPSSRPPVSSSRPLSAPPVAPPVPSSLPPVPSSRPPVSSSRPPVSSSRPPVSSSRPPVSSSRPPGAPPVAPPVPPRGEFPSGRLVTRVPKCPLGICFPPLLTAPVPRVRSGRRRGGVANVNVVSANIGELVDLERASGPRSSQSPVVCGKCGAALSHLSSIQSSVWGCEFCGFDNAVPDGAKGACGDLGDDLYLSNQSDDDYQNLEDTLLVFCVDISGSMSVTAELPSSGGSPVHVSRLEGMQDALQGALSSVLQLSPHRRVALVTFNDEVVIYGDGTGAPLSLRDWALVDYDHIWQQGVAYSIPHCIAETYQQLAQRVKDLREHGATSLGPAALVSVAMASRYPGSKVILCTDGKANIGLGEMEPSPSPSSSPTASYFYTRLGLQAVGSGVIISVMTFEGTDCRLADVGRLSDATGGKVNIVSIGTVATEIRSACVDNILATGVTATMFAPDGVYFPYKDDSNHKLVKAIGNVTRGLEVTIQFAVKPEFREVFLQRETLPFQLQLLFTTRDREKVTRVLTERRPVATCSSIPAGSLNVAVLGVHCAQLCASLTRGGGVQEAQRHLKAQQTCTNRSVNRGPLKRKRTSMGTGWTP</sequence>
<dbReference type="InterPro" id="IPR050550">
    <property type="entry name" value="SEC23_SEC24_subfamily"/>
</dbReference>
<reference evidence="2" key="2">
    <citation type="submission" date="2025-08" db="UniProtKB">
        <authorList>
            <consortium name="Ensembl"/>
        </authorList>
    </citation>
    <scope>IDENTIFICATION</scope>
</reference>